<name>A0A8H4NVA9_9HYPO</name>
<keyword evidence="2" id="KW-1185">Reference proteome</keyword>
<organism evidence="1 2">
    <name type="scientific">Fusarium acutatum</name>
    <dbReference type="NCBI Taxonomy" id="78861"/>
    <lineage>
        <taxon>Eukaryota</taxon>
        <taxon>Fungi</taxon>
        <taxon>Dikarya</taxon>
        <taxon>Ascomycota</taxon>
        <taxon>Pezizomycotina</taxon>
        <taxon>Sordariomycetes</taxon>
        <taxon>Hypocreomycetidae</taxon>
        <taxon>Hypocreales</taxon>
        <taxon>Nectriaceae</taxon>
        <taxon>Fusarium</taxon>
        <taxon>Fusarium fujikuroi species complex</taxon>
    </lineage>
</organism>
<gene>
    <name evidence="1" type="ORF">FACUT_4167</name>
</gene>
<dbReference type="EMBL" id="JAADJF010000093">
    <property type="protein sequence ID" value="KAF4439412.1"/>
    <property type="molecule type" value="Genomic_DNA"/>
</dbReference>
<protein>
    <recommendedName>
        <fullName evidence="3">Fungal N-terminal domain-containing protein</fullName>
    </recommendedName>
</protein>
<evidence type="ECO:0000313" key="1">
    <source>
        <dbReference type="EMBL" id="KAF4439412.1"/>
    </source>
</evidence>
<dbReference type="OrthoDB" id="1577640at2759"/>
<proteinExistence type="predicted"/>
<dbReference type="AlphaFoldDB" id="A0A8H4NVA9"/>
<comment type="caution">
    <text evidence="1">The sequence shown here is derived from an EMBL/GenBank/DDBJ whole genome shotgun (WGS) entry which is preliminary data.</text>
</comment>
<evidence type="ECO:0000313" key="2">
    <source>
        <dbReference type="Proteomes" id="UP000536711"/>
    </source>
</evidence>
<sequence>MSDALSVVGSAVGIISLGIHVCQGLVSYLQSFKSQDQDIQDSIRETQTIVSLLNSVKGGLLKLGQHSATAVAVVDCLKDSEEKLCELQVFLHKLQKSPEPSQDTIQKIKNARHALIYPFLEGKLLALRQSLQDLLHNLDLAVNIASLYAFSDEIDSPCADGQTSDLTVEMRHQLHGINDTVQSQGLHIAETSDRLLALDNAMGIRLRDTGETISRFETTAQDLRQDIVAQITVAASNLNQMMSRNQHLQEELFQRLGRCLEEQIRENGLAKDLLGSYMGQETLAADNSIVGDLQASTGSRVSRAPTRDLPGCHCKLETKPWKNLIQLWHIKVEYEEHSSGLTIRHQNVVLQKHSPVFDQLSNLHFNFLLRGRDPSGSDILSAFEDTERAILSLYRDGKASPSDRDEYGSTQAEIACGLITLCYNEMLNSNITNTTRAVAVMAAIRLIKVLSSIAGAEGGNIGATNMAVLLRNQEHDWIRFYATTFNLNWHDIIQTALRSKDIRLSSLWSLICDSGQYYETPLLVQAMFQESEDLLQSYLAKYQQGVNQIFHGFTPFQLCIQWTKGIQMLLSSQISTPVDEDALWLSSAVITKYCWANVRDERAFPSSSIDVAA</sequence>
<accession>A0A8H4NVA9</accession>
<dbReference type="Proteomes" id="UP000536711">
    <property type="component" value="Unassembled WGS sequence"/>
</dbReference>
<reference evidence="1 2" key="1">
    <citation type="submission" date="2020-01" db="EMBL/GenBank/DDBJ databases">
        <title>Identification and distribution of gene clusters putatively required for synthesis of sphingolipid metabolism inhibitors in phylogenetically diverse species of the filamentous fungus Fusarium.</title>
        <authorList>
            <person name="Kim H.-S."/>
            <person name="Busman M."/>
            <person name="Brown D.W."/>
            <person name="Divon H."/>
            <person name="Uhlig S."/>
            <person name="Proctor R.H."/>
        </authorList>
    </citation>
    <scope>NUCLEOTIDE SEQUENCE [LARGE SCALE GENOMIC DNA]</scope>
    <source>
        <strain evidence="1 2">NRRL 13308</strain>
    </source>
</reference>
<evidence type="ECO:0008006" key="3">
    <source>
        <dbReference type="Google" id="ProtNLM"/>
    </source>
</evidence>